<keyword evidence="1" id="KW-0472">Membrane</keyword>
<organism evidence="2 3">
    <name type="scientific">Nocardioides panacis</name>
    <dbReference type="NCBI Taxonomy" id="2849501"/>
    <lineage>
        <taxon>Bacteria</taxon>
        <taxon>Bacillati</taxon>
        <taxon>Actinomycetota</taxon>
        <taxon>Actinomycetes</taxon>
        <taxon>Propionibacteriales</taxon>
        <taxon>Nocardioidaceae</taxon>
        <taxon>Nocardioides</taxon>
    </lineage>
</organism>
<dbReference type="EMBL" id="CP077062">
    <property type="protein sequence ID" value="QWZ10296.1"/>
    <property type="molecule type" value="Genomic_DNA"/>
</dbReference>
<reference evidence="2" key="1">
    <citation type="submission" date="2021-06" db="EMBL/GenBank/DDBJ databases">
        <title>Complete genome sequence of Nocardioides sp. G188.</title>
        <authorList>
            <person name="Im W.-T."/>
        </authorList>
    </citation>
    <scope>NUCLEOTIDE SEQUENCE</scope>
    <source>
        <strain evidence="2">G188</strain>
    </source>
</reference>
<feature type="transmembrane region" description="Helical" evidence="1">
    <location>
        <begin position="247"/>
        <end position="272"/>
    </location>
</feature>
<protein>
    <recommendedName>
        <fullName evidence="4">YrhK domain-containing protein</fullName>
    </recommendedName>
</protein>
<feature type="transmembrane region" description="Helical" evidence="1">
    <location>
        <begin position="221"/>
        <end position="241"/>
    </location>
</feature>
<evidence type="ECO:0000313" key="2">
    <source>
        <dbReference type="EMBL" id="QWZ10296.1"/>
    </source>
</evidence>
<dbReference type="AlphaFoldDB" id="A0A975Y285"/>
<keyword evidence="1" id="KW-0812">Transmembrane</keyword>
<keyword evidence="3" id="KW-1185">Reference proteome</keyword>
<dbReference type="Proteomes" id="UP000683575">
    <property type="component" value="Chromosome"/>
</dbReference>
<accession>A0A975Y285</accession>
<feature type="transmembrane region" description="Helical" evidence="1">
    <location>
        <begin position="67"/>
        <end position="90"/>
    </location>
</feature>
<dbReference type="KEGG" id="nps:KRR39_11565"/>
<evidence type="ECO:0000256" key="1">
    <source>
        <dbReference type="SAM" id="Phobius"/>
    </source>
</evidence>
<proteinExistence type="predicted"/>
<evidence type="ECO:0008006" key="4">
    <source>
        <dbReference type="Google" id="ProtNLM"/>
    </source>
</evidence>
<feature type="transmembrane region" description="Helical" evidence="1">
    <location>
        <begin position="187"/>
        <end position="209"/>
    </location>
</feature>
<name>A0A975Y285_9ACTN</name>
<gene>
    <name evidence="2" type="ORF">KRR39_11565</name>
</gene>
<dbReference type="RefSeq" id="WP_216942142.1">
    <property type="nucleotide sequence ID" value="NZ_CP077062.1"/>
</dbReference>
<keyword evidence="1" id="KW-1133">Transmembrane helix</keyword>
<evidence type="ECO:0000313" key="3">
    <source>
        <dbReference type="Proteomes" id="UP000683575"/>
    </source>
</evidence>
<sequence length="280" mass="30314">MAEYPRAPEGWTVASRRSSGPFATEVVFAHPDGRTLRWSSRRHRKHTSRLSRTRPGRERLLWSPHRASWWIAVLFIVGSACFLLGPLPFFLEAVGAQADARVFFVGSVFFTSAATLQWLETINADPGPAATARGPLRLVAWEPRRIDWWSSGVQLAGTVFFNATTWRALSTAVDAPSYDQVVWRPDAYGSICFLVSGYLAHVEVSGGWLRRAPRSLEGALVAVNLFGCVAFAVSAVAAYVLPSTGDVLAVNVANISTSVGALAFLVGAVLLLPEGSSSQP</sequence>